<dbReference type="SUPFAM" id="SSF46894">
    <property type="entry name" value="C-terminal effector domain of the bipartite response regulators"/>
    <property type="match status" value="1"/>
</dbReference>
<dbReference type="InterPro" id="IPR051677">
    <property type="entry name" value="AfsR-DnrI-RedD_regulator"/>
</dbReference>
<keyword evidence="8" id="KW-1185">Reference proteome</keyword>
<dbReference type="Pfam" id="PF00486">
    <property type="entry name" value="Trans_reg_C"/>
    <property type="match status" value="1"/>
</dbReference>
<dbReference type="Pfam" id="PF03704">
    <property type="entry name" value="BTAD"/>
    <property type="match status" value="1"/>
</dbReference>
<reference evidence="7 8" key="1">
    <citation type="journal article" date="2021" name="ACS Chem. Biol.">
        <title>Genomic-Led Discovery of a Novel Glycopeptide Antibiotic by Nonomuraea coxensis DSM 45129.</title>
        <authorList>
            <person name="Yushchuk O."/>
            <person name="Vior N.M."/>
            <person name="Andreo-Vidal A."/>
            <person name="Berini F."/>
            <person name="Ruckert C."/>
            <person name="Busche T."/>
            <person name="Binda E."/>
            <person name="Kalinowski J."/>
            <person name="Truman A.W."/>
            <person name="Marinelli F."/>
        </authorList>
    </citation>
    <scope>NUCLEOTIDE SEQUENCE [LARGE SCALE GENOMIC DNA]</scope>
    <source>
        <strain evidence="7 8">DSM 45129</strain>
    </source>
</reference>
<organism evidence="7 8">
    <name type="scientific">Nonomuraea coxensis DSM 45129</name>
    <dbReference type="NCBI Taxonomy" id="1122611"/>
    <lineage>
        <taxon>Bacteria</taxon>
        <taxon>Bacillati</taxon>
        <taxon>Actinomycetota</taxon>
        <taxon>Actinomycetes</taxon>
        <taxon>Streptosporangiales</taxon>
        <taxon>Streptosporangiaceae</taxon>
        <taxon>Nonomuraea</taxon>
    </lineage>
</organism>
<keyword evidence="3 5" id="KW-0238">DNA-binding</keyword>
<keyword evidence="2" id="KW-0805">Transcription regulation</keyword>
<dbReference type="Gene3D" id="1.25.40.10">
    <property type="entry name" value="Tetratricopeptide repeat domain"/>
    <property type="match status" value="1"/>
</dbReference>
<sequence length="404" mass="43891">MRFQLLNGIQAHRGDRLVPLGDRQQRLLLALLLLAEGQLVTIEQLIEKVWGEPGIRSARRVLSHYASDLRARLGRTASGSPVVPVYDNGYRVVAERDQVDAHRFRDLVKAARPLLGQDDEEATRLLRSALRQWGSDGLLPGEPLLGLPGPGAAGARVRLLEEHRAAVLACLEAELRLGRHAPLVPELQDLVRAWPLDEEATRLLMLAHHRAGRVADALAAYKDLRGRLRDELGNDPGSRVEELQQLILRQDPVLDPPSGAYTLDPSGVNVRSASEIGKNAVRLVTDAVGKGGVGKGGAQTGVSWTRHPAELLELVRTRFADDPDATNALARVEADPVDGAAVTVLERVLVAHLVRDQTFLDDVGRLVEQEKGARANPPSIVADTVKNAVVYHAPVHVSGDFTIS</sequence>
<dbReference type="EMBL" id="CP068985">
    <property type="protein sequence ID" value="QYC45237.1"/>
    <property type="molecule type" value="Genomic_DNA"/>
</dbReference>
<evidence type="ECO:0000313" key="7">
    <source>
        <dbReference type="EMBL" id="QYC45237.1"/>
    </source>
</evidence>
<evidence type="ECO:0000256" key="4">
    <source>
        <dbReference type="ARBA" id="ARBA00023163"/>
    </source>
</evidence>
<dbReference type="SMART" id="SM00862">
    <property type="entry name" value="Trans_reg_C"/>
    <property type="match status" value="1"/>
</dbReference>
<evidence type="ECO:0000259" key="6">
    <source>
        <dbReference type="PROSITE" id="PS51755"/>
    </source>
</evidence>
<dbReference type="InterPro" id="IPR005158">
    <property type="entry name" value="BTAD"/>
</dbReference>
<dbReference type="PANTHER" id="PTHR35807:SF1">
    <property type="entry name" value="TRANSCRIPTIONAL REGULATOR REDD"/>
    <property type="match status" value="1"/>
</dbReference>
<evidence type="ECO:0000256" key="2">
    <source>
        <dbReference type="ARBA" id="ARBA00023015"/>
    </source>
</evidence>
<proteinExistence type="inferred from homology"/>
<name>A0ABX8UFD3_9ACTN</name>
<dbReference type="RefSeq" id="WP_157383218.1">
    <property type="nucleotide sequence ID" value="NZ_CP068985.1"/>
</dbReference>
<accession>A0ABX8UFD3</accession>
<dbReference type="InterPro" id="IPR011990">
    <property type="entry name" value="TPR-like_helical_dom_sf"/>
</dbReference>
<dbReference type="InterPro" id="IPR016032">
    <property type="entry name" value="Sig_transdc_resp-reg_C-effctor"/>
</dbReference>
<dbReference type="InterPro" id="IPR036388">
    <property type="entry name" value="WH-like_DNA-bd_sf"/>
</dbReference>
<keyword evidence="4" id="KW-0804">Transcription</keyword>
<evidence type="ECO:0000313" key="8">
    <source>
        <dbReference type="Proteomes" id="UP000824681"/>
    </source>
</evidence>
<evidence type="ECO:0000256" key="5">
    <source>
        <dbReference type="PROSITE-ProRule" id="PRU01091"/>
    </source>
</evidence>
<feature type="DNA-binding region" description="OmpR/PhoB-type" evidence="5">
    <location>
        <begin position="1"/>
        <end position="94"/>
    </location>
</feature>
<dbReference type="Proteomes" id="UP000824681">
    <property type="component" value="Chromosome"/>
</dbReference>
<evidence type="ECO:0000256" key="1">
    <source>
        <dbReference type="ARBA" id="ARBA00005820"/>
    </source>
</evidence>
<gene>
    <name evidence="7" type="primary">afsR20</name>
    <name evidence="7" type="ORF">Nocox_38435</name>
</gene>
<feature type="domain" description="OmpR/PhoB-type" evidence="6">
    <location>
        <begin position="1"/>
        <end position="94"/>
    </location>
</feature>
<comment type="similarity">
    <text evidence="1">Belongs to the AfsR/DnrI/RedD regulatory family.</text>
</comment>
<dbReference type="CDD" id="cd15831">
    <property type="entry name" value="BTAD"/>
    <property type="match status" value="1"/>
</dbReference>
<dbReference type="Gene3D" id="1.10.10.10">
    <property type="entry name" value="Winged helix-like DNA-binding domain superfamily/Winged helix DNA-binding domain"/>
    <property type="match status" value="1"/>
</dbReference>
<dbReference type="PROSITE" id="PS51755">
    <property type="entry name" value="OMPR_PHOB"/>
    <property type="match status" value="1"/>
</dbReference>
<dbReference type="InterPro" id="IPR001867">
    <property type="entry name" value="OmpR/PhoB-type_DNA-bd"/>
</dbReference>
<dbReference type="SMART" id="SM01043">
    <property type="entry name" value="BTAD"/>
    <property type="match status" value="1"/>
</dbReference>
<dbReference type="SUPFAM" id="SSF48452">
    <property type="entry name" value="TPR-like"/>
    <property type="match status" value="1"/>
</dbReference>
<dbReference type="PANTHER" id="PTHR35807">
    <property type="entry name" value="TRANSCRIPTIONAL REGULATOR REDD-RELATED"/>
    <property type="match status" value="1"/>
</dbReference>
<protein>
    <submittedName>
        <fullName evidence="7">Regulatory protein AfsR</fullName>
    </submittedName>
</protein>
<evidence type="ECO:0000256" key="3">
    <source>
        <dbReference type="ARBA" id="ARBA00023125"/>
    </source>
</evidence>